<dbReference type="EMBL" id="FOGT01000015">
    <property type="protein sequence ID" value="SES30119.1"/>
    <property type="molecule type" value="Genomic_DNA"/>
</dbReference>
<dbReference type="AlphaFoldDB" id="A0A1H9W8L5"/>
<keyword evidence="2" id="KW-1185">Reference proteome</keyword>
<proteinExistence type="predicted"/>
<evidence type="ECO:0000313" key="1">
    <source>
        <dbReference type="EMBL" id="SES30119.1"/>
    </source>
</evidence>
<dbReference type="STRING" id="1601833.SAMN05518684_11521"/>
<reference evidence="2" key="1">
    <citation type="submission" date="2016-10" db="EMBL/GenBank/DDBJ databases">
        <authorList>
            <person name="Varghese N."/>
            <person name="Submissions S."/>
        </authorList>
    </citation>
    <scope>NUCLEOTIDE SEQUENCE [LARGE SCALE GENOMIC DNA]</scope>
    <source>
        <strain evidence="2">S9</strain>
    </source>
</reference>
<sequence>MPKVLYSLINLVFRKMLVSICCPIRKELKSSLTLSSSFFSKHDCIYFFQTILPLYVIF</sequence>
<gene>
    <name evidence="1" type="ORF">SAMN05518684_11521</name>
</gene>
<name>A0A1H9W8L5_9BACI</name>
<organism evidence="1 2">
    <name type="scientific">Salipaludibacillus aurantiacus</name>
    <dbReference type="NCBI Taxonomy" id="1601833"/>
    <lineage>
        <taxon>Bacteria</taxon>
        <taxon>Bacillati</taxon>
        <taxon>Bacillota</taxon>
        <taxon>Bacilli</taxon>
        <taxon>Bacillales</taxon>
        <taxon>Bacillaceae</taxon>
    </lineage>
</organism>
<dbReference type="Proteomes" id="UP000198571">
    <property type="component" value="Unassembled WGS sequence"/>
</dbReference>
<evidence type="ECO:0000313" key="2">
    <source>
        <dbReference type="Proteomes" id="UP000198571"/>
    </source>
</evidence>
<accession>A0A1H9W8L5</accession>
<protein>
    <submittedName>
        <fullName evidence="1">Uncharacterized protein</fullName>
    </submittedName>
</protein>